<evidence type="ECO:0000313" key="2">
    <source>
        <dbReference type="Proteomes" id="UP001300502"/>
    </source>
</evidence>
<name>A0AAV9IKK2_9RHOD</name>
<evidence type="ECO:0000313" key="1">
    <source>
        <dbReference type="EMBL" id="KAK4527947.1"/>
    </source>
</evidence>
<keyword evidence="2" id="KW-1185">Reference proteome</keyword>
<proteinExistence type="predicted"/>
<organism evidence="1 2">
    <name type="scientific">Galdieria yellowstonensis</name>
    <dbReference type="NCBI Taxonomy" id="3028027"/>
    <lineage>
        <taxon>Eukaryota</taxon>
        <taxon>Rhodophyta</taxon>
        <taxon>Bangiophyceae</taxon>
        <taxon>Galdieriales</taxon>
        <taxon>Galdieriaceae</taxon>
        <taxon>Galdieria</taxon>
    </lineage>
</organism>
<dbReference type="EMBL" id="JANCYU010000058">
    <property type="protein sequence ID" value="KAK4527947.1"/>
    <property type="molecule type" value="Genomic_DNA"/>
</dbReference>
<reference evidence="1 2" key="1">
    <citation type="submission" date="2022-07" db="EMBL/GenBank/DDBJ databases">
        <title>Genome-wide signatures of adaptation to extreme environments.</title>
        <authorList>
            <person name="Cho C.H."/>
            <person name="Yoon H.S."/>
        </authorList>
    </citation>
    <scope>NUCLEOTIDE SEQUENCE [LARGE SCALE GENOMIC DNA]</scope>
    <source>
        <strain evidence="1 2">108.79 E11</strain>
    </source>
</reference>
<dbReference type="Proteomes" id="UP001300502">
    <property type="component" value="Unassembled WGS sequence"/>
</dbReference>
<comment type="caution">
    <text evidence="1">The sequence shown here is derived from an EMBL/GenBank/DDBJ whole genome shotgun (WGS) entry which is preliminary data.</text>
</comment>
<protein>
    <submittedName>
        <fullName evidence="1">Uncharacterized protein</fullName>
    </submittedName>
</protein>
<accession>A0AAV9IKK2</accession>
<gene>
    <name evidence="1" type="ORF">GAYE_SCF47G5881</name>
</gene>
<dbReference type="AlphaFoldDB" id="A0AAV9IKK2"/>
<sequence>MKHVVFYAHRRGDLVLCDELRRTFMNMKPRNLLIVDEHNAFWQKFGSDPNTWLPFFEFYADPVGHATWECKFVIATSQIHEFKLPSGYRNSKRYIEQLSKEEFKIWQALDDYPETFRDNESTAVDCTGFVPGMIAELIGMSRSFPNLSFEKVASRFYEECYADMQIVHSEYVKSLTHEVDKKQFYDGLHKLFRGRETPAITLFDSAYRERGLSIAMNDGFLQFYNSIACDILYESFSNYYFTKERILELSKRFKESQMADADGGEF</sequence>